<dbReference type="Gene3D" id="3.40.1190.20">
    <property type="match status" value="1"/>
</dbReference>
<evidence type="ECO:0000259" key="15">
    <source>
        <dbReference type="Pfam" id="PF00294"/>
    </source>
</evidence>
<comment type="cofactor">
    <cofactor evidence="1">
        <name>Mg(2+)</name>
        <dbReference type="ChEBI" id="CHEBI:18420"/>
    </cofactor>
</comment>
<dbReference type="EMBL" id="BMAT01009038">
    <property type="protein sequence ID" value="GFR97406.1"/>
    <property type="molecule type" value="Genomic_DNA"/>
</dbReference>
<evidence type="ECO:0000256" key="8">
    <source>
        <dbReference type="ARBA" id="ARBA00022777"/>
    </source>
</evidence>
<keyword evidence="10" id="KW-0460">Magnesium</keyword>
<evidence type="ECO:0000256" key="12">
    <source>
        <dbReference type="ARBA" id="ARBA00068771"/>
    </source>
</evidence>
<keyword evidence="14" id="KW-1133">Transmembrane helix</keyword>
<sequence length="424" mass="45183">MKINTVAQMCLKKSLSRDYIGIAKASLYSGLGFSQKTIKCRTMSNQSPVRENILLGMGNPLLDMTVLKGGADLLAKYGLEANNAVLASPQQLSIFKEIVEKYTPTYIAGGATQNSIRVAQWLLQTHWATTFLGSVGDDMFKHILEDAANGVGVNVHYQVYSGDHTGVCAAIITGEDRSLITELGAASKFCATFLHQPEVWKLVEEAEFYYVGGFLLTVSPDAVLEVAKHSSEHNKVCSSNLHAPFLCKLFADPNLGLMQYVDLLFGNGDEAREFAKEAGLANQGETMPNVKEIALRVASLPKANQSRPRVVVFTQGGKEPIVVATQGEVWEMPVVPLKPEDIKDTNGCGDAFVGGFLSQLVQAVAAAVVVAAVAAVAVAVVVVAAAATVVAAVAVVVVAAAAAAAVVVVEEEEEEEEEERDKED</sequence>
<dbReference type="InterPro" id="IPR001805">
    <property type="entry name" value="Adenokinase"/>
</dbReference>
<name>A0AAV4HHT0_9GAST</name>
<keyword evidence="14" id="KW-0472">Membrane</keyword>
<evidence type="ECO:0000256" key="4">
    <source>
        <dbReference type="ARBA" id="ARBA00012119"/>
    </source>
</evidence>
<feature type="active site" description="Proton acceptor" evidence="13">
    <location>
        <position position="350"/>
    </location>
</feature>
<comment type="similarity">
    <text evidence="3">Belongs to the carbohydrate kinase PfkB family.</text>
</comment>
<dbReference type="SUPFAM" id="SSF53613">
    <property type="entry name" value="Ribokinase-like"/>
    <property type="match status" value="1"/>
</dbReference>
<evidence type="ECO:0000256" key="10">
    <source>
        <dbReference type="ARBA" id="ARBA00022842"/>
    </source>
</evidence>
<comment type="catalytic activity">
    <reaction evidence="11">
        <text>adenosine + ATP = AMP + ADP + H(+)</text>
        <dbReference type="Rhea" id="RHEA:20824"/>
        <dbReference type="ChEBI" id="CHEBI:15378"/>
        <dbReference type="ChEBI" id="CHEBI:16335"/>
        <dbReference type="ChEBI" id="CHEBI:30616"/>
        <dbReference type="ChEBI" id="CHEBI:456215"/>
        <dbReference type="ChEBI" id="CHEBI:456216"/>
        <dbReference type="EC" id="2.7.1.20"/>
    </reaction>
</comment>
<feature type="domain" description="Carbohydrate kinase PfkB" evidence="15">
    <location>
        <begin position="75"/>
        <end position="383"/>
    </location>
</feature>
<evidence type="ECO:0000256" key="7">
    <source>
        <dbReference type="ARBA" id="ARBA00022741"/>
    </source>
</evidence>
<keyword evidence="6" id="KW-0660">Purine salvage</keyword>
<evidence type="ECO:0000256" key="5">
    <source>
        <dbReference type="ARBA" id="ARBA00022679"/>
    </source>
</evidence>
<dbReference type="GO" id="GO:0005634">
    <property type="term" value="C:nucleus"/>
    <property type="evidence" value="ECO:0007669"/>
    <property type="project" value="TreeGrafter"/>
</dbReference>
<comment type="pathway">
    <text evidence="2">Purine metabolism; AMP biosynthesis via salvage pathway; AMP from adenosine: step 1/1.</text>
</comment>
<reference evidence="16 17" key="1">
    <citation type="journal article" date="2021" name="Elife">
        <title>Chloroplast acquisition without the gene transfer in kleptoplastic sea slugs, Plakobranchus ocellatus.</title>
        <authorList>
            <person name="Maeda T."/>
            <person name="Takahashi S."/>
            <person name="Yoshida T."/>
            <person name="Shimamura S."/>
            <person name="Takaki Y."/>
            <person name="Nagai Y."/>
            <person name="Toyoda A."/>
            <person name="Suzuki Y."/>
            <person name="Arimoto A."/>
            <person name="Ishii H."/>
            <person name="Satoh N."/>
            <person name="Nishiyama T."/>
            <person name="Hasebe M."/>
            <person name="Maruyama T."/>
            <person name="Minagawa J."/>
            <person name="Obokata J."/>
            <person name="Shigenobu S."/>
        </authorList>
    </citation>
    <scope>NUCLEOTIDE SEQUENCE [LARGE SCALE GENOMIC DNA]</scope>
</reference>
<evidence type="ECO:0000256" key="13">
    <source>
        <dbReference type="PIRSR" id="PIRSR601805-1"/>
    </source>
</evidence>
<dbReference type="PANTHER" id="PTHR45769">
    <property type="entry name" value="ADENOSINE KINASE"/>
    <property type="match status" value="1"/>
</dbReference>
<comment type="caution">
    <text evidence="16">The sequence shown here is derived from an EMBL/GenBank/DDBJ whole genome shotgun (WGS) entry which is preliminary data.</text>
</comment>
<dbReference type="CDD" id="cd01168">
    <property type="entry name" value="adenosine_kinase"/>
    <property type="match status" value="1"/>
</dbReference>
<evidence type="ECO:0000256" key="6">
    <source>
        <dbReference type="ARBA" id="ARBA00022726"/>
    </source>
</evidence>
<gene>
    <name evidence="16" type="ORF">ElyMa_004477300</name>
</gene>
<dbReference type="GO" id="GO:0006166">
    <property type="term" value="P:purine ribonucleoside salvage"/>
    <property type="evidence" value="ECO:0007669"/>
    <property type="project" value="UniProtKB-KW"/>
</dbReference>
<dbReference type="GO" id="GO:0004001">
    <property type="term" value="F:adenosine kinase activity"/>
    <property type="evidence" value="ECO:0007669"/>
    <property type="project" value="UniProtKB-EC"/>
</dbReference>
<dbReference type="PRINTS" id="PR00989">
    <property type="entry name" value="ADENOKINASE"/>
</dbReference>
<feature type="transmembrane region" description="Helical" evidence="14">
    <location>
        <begin position="389"/>
        <end position="409"/>
    </location>
</feature>
<organism evidence="16 17">
    <name type="scientific">Elysia marginata</name>
    <dbReference type="NCBI Taxonomy" id="1093978"/>
    <lineage>
        <taxon>Eukaryota</taxon>
        <taxon>Metazoa</taxon>
        <taxon>Spiralia</taxon>
        <taxon>Lophotrochozoa</taxon>
        <taxon>Mollusca</taxon>
        <taxon>Gastropoda</taxon>
        <taxon>Heterobranchia</taxon>
        <taxon>Euthyneura</taxon>
        <taxon>Panpulmonata</taxon>
        <taxon>Sacoglossa</taxon>
        <taxon>Placobranchoidea</taxon>
        <taxon>Plakobranchidae</taxon>
        <taxon>Elysia</taxon>
    </lineage>
</organism>
<dbReference type="FunFam" id="3.40.1190.20:FF:000076">
    <property type="entry name" value="Adenosine kinase"/>
    <property type="match status" value="1"/>
</dbReference>
<dbReference type="Pfam" id="PF00294">
    <property type="entry name" value="PfkB"/>
    <property type="match status" value="1"/>
</dbReference>
<evidence type="ECO:0000313" key="16">
    <source>
        <dbReference type="EMBL" id="GFR97406.1"/>
    </source>
</evidence>
<evidence type="ECO:0000256" key="1">
    <source>
        <dbReference type="ARBA" id="ARBA00001946"/>
    </source>
</evidence>
<accession>A0AAV4HHT0</accession>
<dbReference type="Gene3D" id="3.30.1110.10">
    <property type="match status" value="1"/>
</dbReference>
<keyword evidence="17" id="KW-1185">Reference proteome</keyword>
<keyword evidence="7" id="KW-0547">Nucleotide-binding</keyword>
<evidence type="ECO:0000256" key="14">
    <source>
        <dbReference type="SAM" id="Phobius"/>
    </source>
</evidence>
<dbReference type="EC" id="2.7.1.20" evidence="4"/>
<evidence type="ECO:0000256" key="11">
    <source>
        <dbReference type="ARBA" id="ARBA00051362"/>
    </source>
</evidence>
<proteinExistence type="inferred from homology"/>
<dbReference type="GO" id="GO:0005829">
    <property type="term" value="C:cytosol"/>
    <property type="evidence" value="ECO:0007669"/>
    <property type="project" value="TreeGrafter"/>
</dbReference>
<evidence type="ECO:0000256" key="3">
    <source>
        <dbReference type="ARBA" id="ARBA00010688"/>
    </source>
</evidence>
<evidence type="ECO:0000256" key="2">
    <source>
        <dbReference type="ARBA" id="ARBA00004801"/>
    </source>
</evidence>
<evidence type="ECO:0000313" key="17">
    <source>
        <dbReference type="Proteomes" id="UP000762676"/>
    </source>
</evidence>
<dbReference type="InterPro" id="IPR011611">
    <property type="entry name" value="PfkB_dom"/>
</dbReference>
<keyword evidence="8 16" id="KW-0418">Kinase</keyword>
<dbReference type="GO" id="GO:0005524">
    <property type="term" value="F:ATP binding"/>
    <property type="evidence" value="ECO:0007669"/>
    <property type="project" value="UniProtKB-KW"/>
</dbReference>
<dbReference type="Proteomes" id="UP000762676">
    <property type="component" value="Unassembled WGS sequence"/>
</dbReference>
<evidence type="ECO:0000256" key="9">
    <source>
        <dbReference type="ARBA" id="ARBA00022840"/>
    </source>
</evidence>
<feature type="transmembrane region" description="Helical" evidence="14">
    <location>
        <begin position="360"/>
        <end position="382"/>
    </location>
</feature>
<dbReference type="PANTHER" id="PTHR45769:SF3">
    <property type="entry name" value="ADENOSINE KINASE"/>
    <property type="match status" value="1"/>
</dbReference>
<dbReference type="AlphaFoldDB" id="A0AAV4HHT0"/>
<protein>
    <recommendedName>
        <fullName evidence="12">Adenosine kinase</fullName>
        <ecNumber evidence="4">2.7.1.20</ecNumber>
    </recommendedName>
</protein>
<dbReference type="InterPro" id="IPR029056">
    <property type="entry name" value="Ribokinase-like"/>
</dbReference>
<dbReference type="GO" id="GO:0006144">
    <property type="term" value="P:purine nucleobase metabolic process"/>
    <property type="evidence" value="ECO:0007669"/>
    <property type="project" value="TreeGrafter"/>
</dbReference>
<keyword evidence="9" id="KW-0067">ATP-binding</keyword>
<keyword evidence="5" id="KW-0808">Transferase</keyword>
<keyword evidence="14" id="KW-0812">Transmembrane</keyword>